<evidence type="ECO:0000313" key="2">
    <source>
        <dbReference type="Proteomes" id="UP000254841"/>
    </source>
</evidence>
<evidence type="ECO:0000313" key="1">
    <source>
        <dbReference type="EMBL" id="STO96581.1"/>
    </source>
</evidence>
<accession>A0A377J276</accession>
<dbReference type="Proteomes" id="UP000254841">
    <property type="component" value="Unassembled WGS sequence"/>
</dbReference>
<reference evidence="1 2" key="1">
    <citation type="submission" date="2018-06" db="EMBL/GenBank/DDBJ databases">
        <authorList>
            <consortium name="Pathogen Informatics"/>
            <person name="Doyle S."/>
        </authorList>
    </citation>
    <scope>NUCLEOTIDE SEQUENCE [LARGE SCALE GENOMIC DNA]</scope>
    <source>
        <strain evidence="1 2">NCTC12410</strain>
    </source>
</reference>
<dbReference type="AlphaFoldDB" id="A0A377J276"/>
<dbReference type="Gene3D" id="3.30.40.220">
    <property type="match status" value="1"/>
</dbReference>
<gene>
    <name evidence="1" type="ORF">NCTC12410_00395</name>
</gene>
<dbReference type="RefSeq" id="WP_258552155.1">
    <property type="nucleotide sequence ID" value="NZ_UGHV01000001.1"/>
</dbReference>
<protein>
    <recommendedName>
        <fullName evidence="3">HNH endonuclease</fullName>
    </recommendedName>
</protein>
<sequence length="176" mass="20369">MDMQELVKKHIKFTSQGDFIRSVKTLKARYNLSDSEAEAFANSNEMEHIKLMKSKFTSKKSSAKRQGIKFGFKDFEEFYYWYEAQGDRCYYCDTEFALLKKVFAKELLDSKKFNSTPHIERKDSNAGYSVDNCVLTCSLCNNAKSDMMNAENFKNYFGKAIGKFVADLYSDVITNK</sequence>
<name>A0A377J276_9HELI</name>
<organism evidence="1 2">
    <name type="scientific">Helicobacter canis</name>
    <dbReference type="NCBI Taxonomy" id="29419"/>
    <lineage>
        <taxon>Bacteria</taxon>
        <taxon>Pseudomonadati</taxon>
        <taxon>Campylobacterota</taxon>
        <taxon>Epsilonproteobacteria</taxon>
        <taxon>Campylobacterales</taxon>
        <taxon>Helicobacteraceae</taxon>
        <taxon>Helicobacter</taxon>
    </lineage>
</organism>
<proteinExistence type="predicted"/>
<evidence type="ECO:0008006" key="3">
    <source>
        <dbReference type="Google" id="ProtNLM"/>
    </source>
</evidence>
<dbReference type="EMBL" id="UGHV01000001">
    <property type="protein sequence ID" value="STO96581.1"/>
    <property type="molecule type" value="Genomic_DNA"/>
</dbReference>